<dbReference type="GO" id="GO:0060147">
    <property type="term" value="P:regulation of post-transcriptional gene silencing"/>
    <property type="evidence" value="ECO:0007669"/>
    <property type="project" value="InterPro"/>
</dbReference>
<dbReference type="EMBL" id="JH159151">
    <property type="protein sequence ID" value="EGZ26601.1"/>
    <property type="molecule type" value="Genomic_DNA"/>
</dbReference>
<dbReference type="SUPFAM" id="SSF48371">
    <property type="entry name" value="ARM repeat"/>
    <property type="match status" value="1"/>
</dbReference>
<dbReference type="InParanoid" id="G4YI14"/>
<keyword evidence="3" id="KW-1185">Reference proteome</keyword>
<dbReference type="PANTHER" id="PTHR16212:SF4">
    <property type="entry name" value="FOCADHESIN"/>
    <property type="match status" value="1"/>
</dbReference>
<accession>G4YI14</accession>
<dbReference type="Gene3D" id="1.25.10.10">
    <property type="entry name" value="Leucine-rich Repeat Variant"/>
    <property type="match status" value="1"/>
</dbReference>
<feature type="domain" description="DUF3730" evidence="1">
    <location>
        <begin position="483"/>
        <end position="681"/>
    </location>
</feature>
<dbReference type="InterPro" id="IPR011989">
    <property type="entry name" value="ARM-like"/>
</dbReference>
<dbReference type="Pfam" id="PF12530">
    <property type="entry name" value="DUF3730"/>
    <property type="match status" value="1"/>
</dbReference>
<evidence type="ECO:0000313" key="2">
    <source>
        <dbReference type="EMBL" id="EGZ26601.1"/>
    </source>
</evidence>
<name>G4YI14_PHYSP</name>
<dbReference type="STRING" id="1094619.G4YI14"/>
<dbReference type="PANTHER" id="PTHR16212">
    <property type="entry name" value="FOCADHESIN FAMILY MEMBER"/>
    <property type="match status" value="1"/>
</dbReference>
<dbReference type="KEGG" id="psoj:PHYSODRAFT_470062"/>
<dbReference type="RefSeq" id="XP_009513876.1">
    <property type="nucleotide sequence ID" value="XM_009515581.1"/>
</dbReference>
<dbReference type="InterPro" id="IPR045163">
    <property type="entry name" value="Focadhesin/RST1"/>
</dbReference>
<protein>
    <recommendedName>
        <fullName evidence="1">DUF3730 domain-containing protein</fullName>
    </recommendedName>
</protein>
<organism evidence="2 3">
    <name type="scientific">Phytophthora sojae (strain P6497)</name>
    <name type="common">Soybean stem and root rot agent</name>
    <name type="synonym">Phytophthora megasperma f. sp. glycines</name>
    <dbReference type="NCBI Taxonomy" id="1094619"/>
    <lineage>
        <taxon>Eukaryota</taxon>
        <taxon>Sar</taxon>
        <taxon>Stramenopiles</taxon>
        <taxon>Oomycota</taxon>
        <taxon>Peronosporomycetes</taxon>
        <taxon>Peronosporales</taxon>
        <taxon>Peronosporaceae</taxon>
        <taxon>Phytophthora</taxon>
    </lineage>
</organism>
<evidence type="ECO:0000259" key="1">
    <source>
        <dbReference type="Pfam" id="PF12530"/>
    </source>
</evidence>
<dbReference type="InterPro" id="IPR016024">
    <property type="entry name" value="ARM-type_fold"/>
</dbReference>
<sequence>MAGAAPTLAALLKALRRAETAAAASSAMEQAVDRLIASASLSESQHLVLGMQDCTRDHHSAPFTESLYTKLQQAAAICPEPSGKAQYLGFVLLQAGVHLLETLEVSTQRQVLLKVFNANNGVLSGYVAALTASDGPFLSSHVEYSRVKKTLEIVSPVLKCVLMDTKQSEGHKTAVLDALSRIAWHFDGQSEDYEAVMTAVVHALVQALELVPHSQLPQASYAVHVGLTVDLLSSLTAHNKEQVALAKRTAKFVLESTQVLIGKGEGVLALLQSLEQLAQAVPEALWCSVFLTSSAYFLLDKCETPVEQRLMLRRDVYVEILLLPLSSMISLHGSAVSDLLKLVMEIKSSSKYRAQKEIEQDYAPTETSAHARSAVRLMSDEGGCQRWLNSLFQSEGAASSDSTNNSTDKWLALLLVALLSDERSTLRGSAAKCLERQVNSSPKFWGADSTKALVASLVFLVSQHPLGNGKTASTRAFGEWMASCLYSLAALAATTTDTMRIVLRLIDSMNGTAKMRSMALKLMYEVWRNESRVFPRLETMLLESTDPEDDVERHVIKMATIKTLCEKDPELGVQFISSIQGFVEDQLESVVSMAMDAITVLCGGDCLDFYVAFKIIAQKMRKNKVTCSDGPLFQERLCCFYALGGAESAANEKHASKLLDQAWEFADSEYPNVRKAAYAALCKFPLDMLGLSMPADGQDSDNEDRVTEEEVEEQLDDMLQRLQNEHDSSVRVEIENLVAKVIEHESAKLTAGVGRGQRMASAAAGQQTSQQTGPVVSAAATKEMKALLPSRTEVQAPTTSDWSGFLLAYQPNAVIDAKNVKRKDKLVRLATQNVDELVETVSTVLQSMELPWTSPGVSADERCSTFLRIQALMEGWRGFMATFALSLDELADLKTPVGVDDADVAFRVFSEGVADLMNSLLNDNPNKIGGALAAGALAGRLCESRHWQNPQLRTKYEEAVGELSRRLALSMEQARVFSGDDSDARVSSIGSLIALQLSFGRRKVDASERSKNFCLQLEKIEEMFMELYRNTSDQLLGSCALLGLSHIAAIYTNGDELETFEVIRWRQQRVKPIADGLLMSFLLTDQAKQAMSSSSCATIVFPLDDKNGPDSSIEKVAAEYDQGGSSDAILLRWVSLVGLSRLASGFSSIRRLDWLTNLQKALAAVWEVDSSASTIAVALGPVLLECVHYNLAPSSSLEIFAACCIERAAAFAADSLDKGLLMMAAAHVLCHFESLGGFPDTIQNQTKLVVEAIQRTLEGESGQDHAVRALMQKLDANVELTLDSNTIRTLVKMAQGEKERGCVYSSAVLGAIARAADGFYVSQKKKSFDVEVRSVPTNTMLSKTLEWLRQTNPSVGSSNTDTITDNQIAESLLSCLTATGSVLPLLDYSSFTHRVMLRFCSASTSVASIRFAATQGSCDELLTSELLSGTWFANADSTLQAELIASLSLAANRLPTDVLRALLMNLFDILKDIWRRDTSSSTSVLLFDSWTGMLRDVLTSSRRIPEASLDMVNQVIREKVVAELPYGLHDALYVEQFATRVLSKLDYGERNIADTFFMPSVSNSTWSWWRNGVFTVELAKLGVLTISKREASLAFQWILRHDFEEWTDDNLVDTYLQPLIARIGALIAQHTRPGENVSALLDVVDAFSRGMSSLNFSIRSDFFKRRVLFDAMACVMSWNSSLSHERYLMDIPRAEIAKMDTASDLLPFGLIASAHSAKTVSAIGERLLALQQQLANLTANEAREYSATLDVCSRQMYVAAESWHIPSTMPGEIREFWSLSDAN</sequence>
<proteinExistence type="predicted"/>
<dbReference type="OMA" id="WMTSCLY"/>
<evidence type="ECO:0000313" key="3">
    <source>
        <dbReference type="Proteomes" id="UP000002640"/>
    </source>
</evidence>
<reference evidence="2 3" key="1">
    <citation type="journal article" date="2006" name="Science">
        <title>Phytophthora genome sequences uncover evolutionary origins and mechanisms of pathogenesis.</title>
        <authorList>
            <person name="Tyler B.M."/>
            <person name="Tripathy S."/>
            <person name="Zhang X."/>
            <person name="Dehal P."/>
            <person name="Jiang R.H."/>
            <person name="Aerts A."/>
            <person name="Arredondo F.D."/>
            <person name="Baxter L."/>
            <person name="Bensasson D."/>
            <person name="Beynon J.L."/>
            <person name="Chapman J."/>
            <person name="Damasceno C.M."/>
            <person name="Dorrance A.E."/>
            <person name="Dou D."/>
            <person name="Dickerman A.W."/>
            <person name="Dubchak I.L."/>
            <person name="Garbelotto M."/>
            <person name="Gijzen M."/>
            <person name="Gordon S.G."/>
            <person name="Govers F."/>
            <person name="Grunwald N.J."/>
            <person name="Huang W."/>
            <person name="Ivors K.L."/>
            <person name="Jones R.W."/>
            <person name="Kamoun S."/>
            <person name="Krampis K."/>
            <person name="Lamour K.H."/>
            <person name="Lee M.K."/>
            <person name="McDonald W.H."/>
            <person name="Medina M."/>
            <person name="Meijer H.J."/>
            <person name="Nordberg E.K."/>
            <person name="Maclean D.J."/>
            <person name="Ospina-Giraldo M.D."/>
            <person name="Morris P.F."/>
            <person name="Phuntumart V."/>
            <person name="Putnam N.H."/>
            <person name="Rash S."/>
            <person name="Rose J.K."/>
            <person name="Sakihama Y."/>
            <person name="Salamov A.A."/>
            <person name="Savidor A."/>
            <person name="Scheuring C.F."/>
            <person name="Smith B.M."/>
            <person name="Sobral B.W."/>
            <person name="Terry A."/>
            <person name="Torto-Alalibo T.A."/>
            <person name="Win J."/>
            <person name="Xu Z."/>
            <person name="Zhang H."/>
            <person name="Grigoriev I.V."/>
            <person name="Rokhsar D.S."/>
            <person name="Boore J.L."/>
        </authorList>
    </citation>
    <scope>NUCLEOTIDE SEQUENCE [LARGE SCALE GENOMIC DNA]</scope>
    <source>
        <strain evidence="2 3">P6497</strain>
    </source>
</reference>
<dbReference type="GeneID" id="20653898"/>
<dbReference type="Proteomes" id="UP000002640">
    <property type="component" value="Unassembled WGS sequence"/>
</dbReference>
<dbReference type="InterPro" id="IPR022542">
    <property type="entry name" value="FOCAD/RST1_DUF3730"/>
</dbReference>
<gene>
    <name evidence="2" type="ORF">PHYSODRAFT_470062</name>
</gene>